<evidence type="ECO:0000313" key="1">
    <source>
        <dbReference type="EMBL" id="KAJ8647046.1"/>
    </source>
</evidence>
<sequence length="724" mass="80511">MYTQHGHGGEALILFSRFRSSFIDSPNEFILASVLRACTQLRAVDCATQVHDFSIKAGSSSDVYVGTALIDFYSKNGDIEGARMVFDELPVRNAVTWTTIITCYSQAGRSEVSLQLFNQMGQTGTLPDRYVLSSVMSACSVLQYLEGGKQVHGYVLRNGVDMDVSVNNVLIDLYSKCHRVRYARKIFDNMIIKNTVSWTTMIAGYMQNAFDSDAMELFSEMSRLGWCPDGFTCTTILTSCGSLGALEKGKQVHSYTIKTNLACDEFVKNGLIDMYAKCDSLAEARTAFDAVVEHNVVSYNAMIEGYASNGELSEALNLFSRMRFRSLPPSPLTFISLLGVSTTISAMDLSKQIHGLIIKVGVALDLYAGSALVDVYSKCSCVNDARVVFEEMAERDVVVWNAMIFGYSLNSQCEDALKLFLEMLPTRIKPNEFTFVALVASASNLASLFHGLQFHDQIIKRCLDSDPYVSNALIDMYAKCGSIDEARRLFDTMHGRDVVCWNSMISRYAQHGHAEEALRVFEWMEKEEIEPNYVTFVGVLSACSHVGLVEQGLYHFNSMKHDYGIEPGTEHYACIVALLGRFGKLQEAKEFIQRMPIEPAAIVWRSLLSSCQIVGDVELGKYAAEMAIKTDPGDSGSYVLLSNIFAAKGMWADVEKVRKGMNCSGVVKEPGHSWVEVKNQVHVFTVRDRLHRQADLIYTVLDQLTQQISGVGYVPDITILLVNE</sequence>
<protein>
    <submittedName>
        <fullName evidence="1">Uncharacterized protein</fullName>
    </submittedName>
</protein>
<organism evidence="1 2">
    <name type="scientific">Persea americana</name>
    <name type="common">Avocado</name>
    <dbReference type="NCBI Taxonomy" id="3435"/>
    <lineage>
        <taxon>Eukaryota</taxon>
        <taxon>Viridiplantae</taxon>
        <taxon>Streptophyta</taxon>
        <taxon>Embryophyta</taxon>
        <taxon>Tracheophyta</taxon>
        <taxon>Spermatophyta</taxon>
        <taxon>Magnoliopsida</taxon>
        <taxon>Magnoliidae</taxon>
        <taxon>Laurales</taxon>
        <taxon>Lauraceae</taxon>
        <taxon>Persea</taxon>
    </lineage>
</organism>
<dbReference type="Proteomes" id="UP001234297">
    <property type="component" value="Chromosome 1"/>
</dbReference>
<accession>A0ACC2MNT7</accession>
<proteinExistence type="predicted"/>
<comment type="caution">
    <text evidence="1">The sequence shown here is derived from an EMBL/GenBank/DDBJ whole genome shotgun (WGS) entry which is preliminary data.</text>
</comment>
<reference evidence="1 2" key="1">
    <citation type="journal article" date="2022" name="Hortic Res">
        <title>A haplotype resolved chromosomal level avocado genome allows analysis of novel avocado genes.</title>
        <authorList>
            <person name="Nath O."/>
            <person name="Fletcher S.J."/>
            <person name="Hayward A."/>
            <person name="Shaw L.M."/>
            <person name="Masouleh A.K."/>
            <person name="Furtado A."/>
            <person name="Henry R.J."/>
            <person name="Mitter N."/>
        </authorList>
    </citation>
    <scope>NUCLEOTIDE SEQUENCE [LARGE SCALE GENOMIC DNA]</scope>
    <source>
        <strain evidence="2">cv. Hass</strain>
    </source>
</reference>
<evidence type="ECO:0000313" key="2">
    <source>
        <dbReference type="Proteomes" id="UP001234297"/>
    </source>
</evidence>
<keyword evidence="2" id="KW-1185">Reference proteome</keyword>
<name>A0ACC2MNT7_PERAE</name>
<gene>
    <name evidence="1" type="ORF">MRB53_000069</name>
</gene>
<dbReference type="EMBL" id="CM056809">
    <property type="protein sequence ID" value="KAJ8647046.1"/>
    <property type="molecule type" value="Genomic_DNA"/>
</dbReference>